<feature type="compositionally biased region" description="Basic and acidic residues" evidence="1">
    <location>
        <begin position="58"/>
        <end position="77"/>
    </location>
</feature>
<accession>A0A2T4AE96</accession>
<sequence>MDRTIKALKRPITTVRQVWKDYQVGRAIRHSIFESDPKEEECEERCDEECQVACREENNETCKEEHDENRNEERNEVGEEECSDPNEDQCKDNEVSSSSQPATCRTAEGEEEERAAQVAAQLKLKRKWRANTNGEFLWRYEQVVDEESNWRGTWVLEVNDLNAMKWGIEEVPTMIGNRKGKKYVRKPTRQLPFPVGQERELLPSEGGQDDSKIRYC</sequence>
<evidence type="ECO:0000313" key="2">
    <source>
        <dbReference type="EMBL" id="PTB55389.1"/>
    </source>
</evidence>
<dbReference type="AlphaFoldDB" id="A0A2T4AE96"/>
<dbReference type="GeneID" id="36623765"/>
<protein>
    <submittedName>
        <fullName evidence="2">Uncharacterized protein</fullName>
    </submittedName>
</protein>
<feature type="region of interest" description="Disordered" evidence="1">
    <location>
        <begin position="194"/>
        <end position="216"/>
    </location>
</feature>
<reference evidence="2 3" key="1">
    <citation type="submission" date="2016-07" db="EMBL/GenBank/DDBJ databases">
        <title>Multiple horizontal gene transfer events from other fungi enriched the ability of initially mycotrophic Trichoderma (Ascomycota) to feed on dead plant biomass.</title>
        <authorList>
            <consortium name="DOE Joint Genome Institute"/>
            <person name="Aerts A."/>
            <person name="Atanasova L."/>
            <person name="Chenthamara K."/>
            <person name="Zhang J."/>
            <person name="Grujic M."/>
            <person name="Henrissat B."/>
            <person name="Kuo A."/>
            <person name="Salamov A."/>
            <person name="Lipzen A."/>
            <person name="Labutti K."/>
            <person name="Barry K."/>
            <person name="Miao Y."/>
            <person name="Rahimi M.J."/>
            <person name="Shen Q."/>
            <person name="Grigoriev I.V."/>
            <person name="Kubicek C.P."/>
            <person name="Druzhinina I.S."/>
        </authorList>
    </citation>
    <scope>NUCLEOTIDE SEQUENCE [LARGE SCALE GENOMIC DNA]</scope>
    <source>
        <strain evidence="2 3">CBS 226.95</strain>
    </source>
</reference>
<keyword evidence="3" id="KW-1185">Reference proteome</keyword>
<evidence type="ECO:0000313" key="3">
    <source>
        <dbReference type="Proteomes" id="UP000241690"/>
    </source>
</evidence>
<evidence type="ECO:0000256" key="1">
    <source>
        <dbReference type="SAM" id="MobiDB-lite"/>
    </source>
</evidence>
<name>A0A2T4AE96_TRIHA</name>
<organism evidence="2 3">
    <name type="scientific">Trichoderma harzianum CBS 226.95</name>
    <dbReference type="NCBI Taxonomy" id="983964"/>
    <lineage>
        <taxon>Eukaryota</taxon>
        <taxon>Fungi</taxon>
        <taxon>Dikarya</taxon>
        <taxon>Ascomycota</taxon>
        <taxon>Pezizomycotina</taxon>
        <taxon>Sordariomycetes</taxon>
        <taxon>Hypocreomycetidae</taxon>
        <taxon>Hypocreales</taxon>
        <taxon>Hypocreaceae</taxon>
        <taxon>Trichoderma</taxon>
    </lineage>
</organism>
<feature type="compositionally biased region" description="Acidic residues" evidence="1">
    <location>
        <begin position="78"/>
        <end position="87"/>
    </location>
</feature>
<feature type="region of interest" description="Disordered" evidence="1">
    <location>
        <begin position="58"/>
        <end position="110"/>
    </location>
</feature>
<dbReference type="EMBL" id="KZ679679">
    <property type="protein sequence ID" value="PTB55389.1"/>
    <property type="molecule type" value="Genomic_DNA"/>
</dbReference>
<dbReference type="Proteomes" id="UP000241690">
    <property type="component" value="Unassembled WGS sequence"/>
</dbReference>
<gene>
    <name evidence="2" type="ORF">M431DRAFT_4404</name>
</gene>
<dbReference type="RefSeq" id="XP_024775066.1">
    <property type="nucleotide sequence ID" value="XM_024915198.1"/>
</dbReference>
<proteinExistence type="predicted"/>